<feature type="compositionally biased region" description="Polar residues" evidence="2">
    <location>
        <begin position="561"/>
        <end position="590"/>
    </location>
</feature>
<organism evidence="3 4">
    <name type="scientific">Neurospora tetraspora</name>
    <dbReference type="NCBI Taxonomy" id="94610"/>
    <lineage>
        <taxon>Eukaryota</taxon>
        <taxon>Fungi</taxon>
        <taxon>Dikarya</taxon>
        <taxon>Ascomycota</taxon>
        <taxon>Pezizomycotina</taxon>
        <taxon>Sordariomycetes</taxon>
        <taxon>Sordariomycetidae</taxon>
        <taxon>Sordariales</taxon>
        <taxon>Sordariaceae</taxon>
        <taxon>Neurospora</taxon>
    </lineage>
</organism>
<feature type="region of interest" description="Disordered" evidence="2">
    <location>
        <begin position="607"/>
        <end position="636"/>
    </location>
</feature>
<reference evidence="3" key="1">
    <citation type="journal article" date="2023" name="Mol. Phylogenet. Evol.">
        <title>Genome-scale phylogeny and comparative genomics of the fungal order Sordariales.</title>
        <authorList>
            <person name="Hensen N."/>
            <person name="Bonometti L."/>
            <person name="Westerberg I."/>
            <person name="Brannstrom I.O."/>
            <person name="Guillou S."/>
            <person name="Cros-Aarteil S."/>
            <person name="Calhoun S."/>
            <person name="Haridas S."/>
            <person name="Kuo A."/>
            <person name="Mondo S."/>
            <person name="Pangilinan J."/>
            <person name="Riley R."/>
            <person name="LaButti K."/>
            <person name="Andreopoulos B."/>
            <person name="Lipzen A."/>
            <person name="Chen C."/>
            <person name="Yan M."/>
            <person name="Daum C."/>
            <person name="Ng V."/>
            <person name="Clum A."/>
            <person name="Steindorff A."/>
            <person name="Ohm R.A."/>
            <person name="Martin F."/>
            <person name="Silar P."/>
            <person name="Natvig D.O."/>
            <person name="Lalanne C."/>
            <person name="Gautier V."/>
            <person name="Ament-Velasquez S.L."/>
            <person name="Kruys A."/>
            <person name="Hutchinson M.I."/>
            <person name="Powell A.J."/>
            <person name="Barry K."/>
            <person name="Miller A.N."/>
            <person name="Grigoriev I.V."/>
            <person name="Debuchy R."/>
            <person name="Gladieux P."/>
            <person name="Hiltunen Thoren M."/>
            <person name="Johannesson H."/>
        </authorList>
    </citation>
    <scope>NUCLEOTIDE SEQUENCE</scope>
    <source>
        <strain evidence="3">CBS 560.94</strain>
    </source>
</reference>
<comment type="caution">
    <text evidence="3">The sequence shown here is derived from an EMBL/GenBank/DDBJ whole genome shotgun (WGS) entry which is preliminary data.</text>
</comment>
<reference evidence="3" key="2">
    <citation type="submission" date="2023-06" db="EMBL/GenBank/DDBJ databases">
        <authorList>
            <consortium name="Lawrence Berkeley National Laboratory"/>
            <person name="Haridas S."/>
            <person name="Hensen N."/>
            <person name="Bonometti L."/>
            <person name="Westerberg I."/>
            <person name="Brannstrom I.O."/>
            <person name="Guillou S."/>
            <person name="Cros-Aarteil S."/>
            <person name="Calhoun S."/>
            <person name="Kuo A."/>
            <person name="Mondo S."/>
            <person name="Pangilinan J."/>
            <person name="Riley R."/>
            <person name="Labutti K."/>
            <person name="Andreopoulos B."/>
            <person name="Lipzen A."/>
            <person name="Chen C."/>
            <person name="Yanf M."/>
            <person name="Daum C."/>
            <person name="Ng V."/>
            <person name="Clum A."/>
            <person name="Steindorff A."/>
            <person name="Ohm R."/>
            <person name="Martin F."/>
            <person name="Silar P."/>
            <person name="Natvig D."/>
            <person name="Lalanne C."/>
            <person name="Gautier V."/>
            <person name="Ament-Velasquez S.L."/>
            <person name="Kruys A."/>
            <person name="Hutchinson M.I."/>
            <person name="Powell A.J."/>
            <person name="Barry K."/>
            <person name="Miller A.N."/>
            <person name="Grigoriev I.V."/>
            <person name="Debuchy R."/>
            <person name="Gladieux P."/>
            <person name="Thoren M.H."/>
            <person name="Johannesson H."/>
        </authorList>
    </citation>
    <scope>NUCLEOTIDE SEQUENCE</scope>
    <source>
        <strain evidence="3">CBS 560.94</strain>
    </source>
</reference>
<feature type="region of interest" description="Disordered" evidence="2">
    <location>
        <begin position="1"/>
        <end position="189"/>
    </location>
</feature>
<evidence type="ECO:0000313" key="4">
    <source>
        <dbReference type="Proteomes" id="UP001278500"/>
    </source>
</evidence>
<feature type="compositionally biased region" description="Polar residues" evidence="2">
    <location>
        <begin position="607"/>
        <end position="627"/>
    </location>
</feature>
<sequence length="636" mass="67780">MTPLEEARAFQAEATKGGNRQKGRPSARGRGRGGRDRGDSPHTPSVRGGRGGGGRGGSLLQRATSRAAHQPAPFEQEQSGRHLPSTPSYTPQNTKSRPFAIPIVAPPSDNGEFTPSASPSGIGSSMFAPQATPKATALASGLSKSQTPVTRGSTSIEESRHAAGAMTPQRQLTLHGGRGRGGGLRMSRFASQKEDDAVFAFFNDDSPAPVGEVRYYQEEYEEKKKTSELQKPSLSKLQDGAPKQCTEVPSAATSRPQGEPSITVDNKADHEANPNTEPATSTTSSSTASTAKPVASLASTLAKALAHPTSSKSGTKNRESLHVNGDNNKTDHKANMKKEADVQTEAEAEKARGKGEAEITPHDKYSSSVGVLGCKIDINRKAQAKQKEEANPKEEVKAEIKAIDEVDVKVSDKPAPVDSKTVNAQELEHAALLREREEREQQLLREREEREKQLLREREEREQQLLREIEEEEAALAEMAKLIAIKKANAEKLKKDKAAKLYVNSASGDAPGVLQQVTNTGSSLHGPHQGASAAVSITPSTANFGGAQSAIPALTENSTVTVNEGGFNNQTSVPHSTGGTVPNAASNSTDDLMDVDFEPATMQYVPHSTQISPLGSSNGHSSFQNGFQEAEEEEEL</sequence>
<dbReference type="EMBL" id="JAUEPP010000006">
    <property type="protein sequence ID" value="KAK3340712.1"/>
    <property type="molecule type" value="Genomic_DNA"/>
</dbReference>
<keyword evidence="4" id="KW-1185">Reference proteome</keyword>
<feature type="compositionally biased region" description="Polar residues" evidence="2">
    <location>
        <begin position="142"/>
        <end position="156"/>
    </location>
</feature>
<feature type="region of interest" description="Disordered" evidence="2">
    <location>
        <begin position="509"/>
        <end position="533"/>
    </location>
</feature>
<feature type="compositionally biased region" description="Polar residues" evidence="2">
    <location>
        <begin position="111"/>
        <end position="123"/>
    </location>
</feature>
<feature type="region of interest" description="Disordered" evidence="2">
    <location>
        <begin position="219"/>
        <end position="366"/>
    </location>
</feature>
<feature type="compositionally biased region" description="Basic residues" evidence="2">
    <location>
        <begin position="19"/>
        <end position="32"/>
    </location>
</feature>
<proteinExistence type="predicted"/>
<dbReference type="RefSeq" id="XP_062679654.1">
    <property type="nucleotide sequence ID" value="XM_062830732.1"/>
</dbReference>
<gene>
    <name evidence="3" type="ORF">B0H65DRAFT_578553</name>
</gene>
<protein>
    <submittedName>
        <fullName evidence="3">Uncharacterized protein</fullName>
    </submittedName>
</protein>
<name>A0AAE0MQC9_9PEZI</name>
<dbReference type="Proteomes" id="UP001278500">
    <property type="component" value="Unassembled WGS sequence"/>
</dbReference>
<dbReference type="GeneID" id="87867886"/>
<evidence type="ECO:0000256" key="2">
    <source>
        <dbReference type="SAM" id="MobiDB-lite"/>
    </source>
</evidence>
<feature type="compositionally biased region" description="Low complexity" evidence="2">
    <location>
        <begin position="279"/>
        <end position="306"/>
    </location>
</feature>
<feature type="coiled-coil region" evidence="1">
    <location>
        <begin position="422"/>
        <end position="496"/>
    </location>
</feature>
<feature type="region of interest" description="Disordered" evidence="2">
    <location>
        <begin position="561"/>
        <end position="591"/>
    </location>
</feature>
<feature type="compositionally biased region" description="Basic and acidic residues" evidence="2">
    <location>
        <begin position="328"/>
        <end position="365"/>
    </location>
</feature>
<accession>A0AAE0MQC9</accession>
<evidence type="ECO:0000256" key="1">
    <source>
        <dbReference type="SAM" id="Coils"/>
    </source>
</evidence>
<feature type="compositionally biased region" description="Polar residues" evidence="2">
    <location>
        <begin position="85"/>
        <end position="96"/>
    </location>
</feature>
<keyword evidence="1" id="KW-0175">Coiled coil</keyword>
<feature type="compositionally biased region" description="Gly residues" evidence="2">
    <location>
        <begin position="48"/>
        <end position="57"/>
    </location>
</feature>
<feature type="compositionally biased region" description="Basic and acidic residues" evidence="2">
    <location>
        <begin position="219"/>
        <end position="228"/>
    </location>
</feature>
<evidence type="ECO:0000313" key="3">
    <source>
        <dbReference type="EMBL" id="KAK3340712.1"/>
    </source>
</evidence>
<dbReference type="AlphaFoldDB" id="A0AAE0MQC9"/>